<sequence>MKKQFLNDNWKIRATDETDKIAISLPNSVYQAYFEAGKIDNPFFRDNEDLLLPMMDKDYVFNLDFNIDESFIKSKSIDIVFEGLDTLATITLNGIKIGKANNMHRTWRFDVKSALRIGINSIEVLFNSPTQYIKQEYEKLPISGAPETMLGFPYLRKAHCMFGWDWGPHMPDIGIFRDVYLEANDLAKIDNVYIRQVHKNGRVTLNLEIEEVLFSDCNVEYLINITTPTGETINYGNFLNNIEIITPKLWWPNGLGEQHLYKVEVVQKVNNIETDKYICKIGLRQLTMHIEKDEWGESFAHQINGIDCFAMGADYIPEDNIIGRVTYETTYKLLQQCKVANFNTIRVWGGGYYPNDYFFEICDELGLMVWQDFMFACAVYELSYEFEQNITQELIDNIKRIRNHASLALWCGNNEMEMFVDRGVWLDRPSQKSDYVKMYEYIFPKLVKKYSPDTFYWPASPSSGGAFDDPNGPNRGDVHYWDVWHGNEPFTKYREFKFRYLSEFGFQSFPSVKTIETFALEEDKNVFSYVMEKHQRSAVANGKIINYLYQTYLYPTSFELIIYASQLLQADAIKYGVEHFRRNRGRCMGAVYWQLNDCWPVTSWASIDYCGRWKALHYFAKRFFAPLMLSCEEEGMLTQNVNINDAAFNIKPAVKLNIANETQHTQVVGIKWSLRKNDNTIIKEGTIDKIEVEALSSLWFEQMNFDDINIRETYFTYSMYQYGECISESSVIFTLPKFFKFLNPELEARIDGDEIIITAKKYAKSVEILNTNEDFILSDNYFDMNAGEKRVKIISGSDRDIKLRSIYNIK</sequence>
<reference evidence="1" key="1">
    <citation type="submission" date="2016-08" db="EMBL/GenBank/DDBJ databases">
        <authorList>
            <person name="Ngugi D.K."/>
            <person name="Miyake S."/>
            <person name="Stingl U."/>
        </authorList>
    </citation>
    <scope>NUCLEOTIDE SEQUENCE</scope>
    <source>
        <strain evidence="1">SCG-D08WGA-EpuloA1</strain>
    </source>
</reference>
<dbReference type="EMBL" id="LJHD01000207">
    <property type="protein sequence ID" value="ONI41798.1"/>
    <property type="molecule type" value="Genomic_DNA"/>
</dbReference>
<evidence type="ECO:0000313" key="1">
    <source>
        <dbReference type="EMBL" id="ONI41798.1"/>
    </source>
</evidence>
<protein>
    <submittedName>
        <fullName evidence="1">Glycoside hydrolase</fullName>
    </submittedName>
</protein>
<name>A0ACC8XF44_9FIRM</name>
<proteinExistence type="predicted"/>
<keyword evidence="1" id="KW-0378">Hydrolase</keyword>
<evidence type="ECO:0000313" key="2">
    <source>
        <dbReference type="Proteomes" id="UP000188637"/>
    </source>
</evidence>
<gene>
    <name evidence="1" type="ORF">AN640_07750</name>
</gene>
<keyword evidence="2" id="KW-1185">Reference proteome</keyword>
<accession>A0ACC8XF44</accession>
<organism evidence="1 2">
    <name type="scientific">Candidatus Epulonipiscium fishelsonii</name>
    <dbReference type="NCBI Taxonomy" id="77094"/>
    <lineage>
        <taxon>Bacteria</taxon>
        <taxon>Bacillati</taxon>
        <taxon>Bacillota</taxon>
        <taxon>Clostridia</taxon>
        <taxon>Lachnospirales</taxon>
        <taxon>Lachnospiraceae</taxon>
        <taxon>Candidatus Epulonipiscium</taxon>
    </lineage>
</organism>
<dbReference type="Proteomes" id="UP000188637">
    <property type="component" value="Unassembled WGS sequence"/>
</dbReference>
<comment type="caution">
    <text evidence="1">The sequence shown here is derived from an EMBL/GenBank/DDBJ whole genome shotgun (WGS) entry which is preliminary data.</text>
</comment>